<gene>
    <name evidence="1" type="ORF">V2E26_02595</name>
</gene>
<dbReference type="Proteomes" id="UP001431935">
    <property type="component" value="Chromosome"/>
</dbReference>
<name>A0ABZ2AK88_9BACT</name>
<accession>A0ABZ2AK88</accession>
<evidence type="ECO:0000313" key="2">
    <source>
        <dbReference type="Proteomes" id="UP001431935"/>
    </source>
</evidence>
<dbReference type="RefSeq" id="WP_330463321.1">
    <property type="nucleotide sequence ID" value="NZ_CP143578.1"/>
</dbReference>
<protein>
    <submittedName>
        <fullName evidence="1">Uncharacterized protein</fullName>
    </submittedName>
</protein>
<keyword evidence="2" id="KW-1185">Reference proteome</keyword>
<dbReference type="EMBL" id="CP143578">
    <property type="protein sequence ID" value="WVN21282.1"/>
    <property type="molecule type" value="Genomic_DNA"/>
</dbReference>
<sequence length="76" mass="9425">MWSNDFLKKWYFTINKRLSKWRNYRIAENLTLRLKWPVRKLVKNTTEADWDIVWDDSISVDQDFNIFVEEENEPNN</sequence>
<proteinExistence type="predicted"/>
<organism evidence="1 2">
    <name type="scientific">Metamycoplasma gateae</name>
    <dbReference type="NCBI Taxonomy" id="35769"/>
    <lineage>
        <taxon>Bacteria</taxon>
        <taxon>Bacillati</taxon>
        <taxon>Mycoplasmatota</taxon>
        <taxon>Mycoplasmoidales</taxon>
        <taxon>Metamycoplasmataceae</taxon>
        <taxon>Metamycoplasma</taxon>
    </lineage>
</organism>
<evidence type="ECO:0000313" key="1">
    <source>
        <dbReference type="EMBL" id="WVN21282.1"/>
    </source>
</evidence>
<reference evidence="1" key="1">
    <citation type="submission" date="2024-01" db="EMBL/GenBank/DDBJ databases">
        <title>Complete genome sequence of Mycoplasma gateae strain 3700.</title>
        <authorList>
            <person name="Spergser J."/>
        </authorList>
    </citation>
    <scope>NUCLEOTIDE SEQUENCE [LARGE SCALE GENOMIC DNA]</scope>
    <source>
        <strain evidence="1">3700</strain>
    </source>
</reference>